<protein>
    <submittedName>
        <fullName evidence="2">Uncharacterized protein</fullName>
    </submittedName>
</protein>
<keyword evidence="3" id="KW-1185">Reference proteome</keyword>
<evidence type="ECO:0000256" key="1">
    <source>
        <dbReference type="SAM" id="Phobius"/>
    </source>
</evidence>
<keyword evidence="1" id="KW-0472">Membrane</keyword>
<evidence type="ECO:0000313" key="2">
    <source>
        <dbReference type="EMBL" id="KAL1517952.1"/>
    </source>
</evidence>
<dbReference type="EMBL" id="JBDJPC010000001">
    <property type="protein sequence ID" value="KAL1517952.1"/>
    <property type="molecule type" value="Genomic_DNA"/>
</dbReference>
<dbReference type="AlphaFoldDB" id="A0ABD1FFV3"/>
<accession>A0ABD1FFV3</accession>
<feature type="transmembrane region" description="Helical" evidence="1">
    <location>
        <begin position="7"/>
        <end position="24"/>
    </location>
</feature>
<reference evidence="2 3" key="1">
    <citation type="submission" date="2024-05" db="EMBL/GenBank/DDBJ databases">
        <title>Genetic variation in Jamaican populations of the coffee berry borer (Hypothenemus hampei).</title>
        <authorList>
            <person name="Errbii M."/>
            <person name="Myrie A."/>
        </authorList>
    </citation>
    <scope>NUCLEOTIDE SEQUENCE [LARGE SCALE GENOMIC DNA]</scope>
    <source>
        <strain evidence="2">JA-Hopewell-2020-01-JO</strain>
        <tissue evidence="2">Whole body</tissue>
    </source>
</reference>
<sequence length="114" mass="13736">MKSLLEIFFILIVVVLLICNYISYNSGTSSSSKFPSHRSDFYTKIPDGIWKNKREWKFQWVKEWHEKKVQHLTNLGNLLFQYQFSFQIFVPVWKKIWTPVEINEWVPLPSSDHK</sequence>
<dbReference type="Proteomes" id="UP001566132">
    <property type="component" value="Unassembled WGS sequence"/>
</dbReference>
<comment type="caution">
    <text evidence="2">The sequence shown here is derived from an EMBL/GenBank/DDBJ whole genome shotgun (WGS) entry which is preliminary data.</text>
</comment>
<evidence type="ECO:0000313" key="3">
    <source>
        <dbReference type="Proteomes" id="UP001566132"/>
    </source>
</evidence>
<proteinExistence type="predicted"/>
<keyword evidence="1" id="KW-1133">Transmembrane helix</keyword>
<name>A0ABD1FFV3_HYPHA</name>
<keyword evidence="1" id="KW-0812">Transmembrane</keyword>
<gene>
    <name evidence="2" type="ORF">ABEB36_001648</name>
</gene>
<organism evidence="2 3">
    <name type="scientific">Hypothenemus hampei</name>
    <name type="common">Coffee berry borer</name>
    <dbReference type="NCBI Taxonomy" id="57062"/>
    <lineage>
        <taxon>Eukaryota</taxon>
        <taxon>Metazoa</taxon>
        <taxon>Ecdysozoa</taxon>
        <taxon>Arthropoda</taxon>
        <taxon>Hexapoda</taxon>
        <taxon>Insecta</taxon>
        <taxon>Pterygota</taxon>
        <taxon>Neoptera</taxon>
        <taxon>Endopterygota</taxon>
        <taxon>Coleoptera</taxon>
        <taxon>Polyphaga</taxon>
        <taxon>Cucujiformia</taxon>
        <taxon>Curculionidae</taxon>
        <taxon>Scolytinae</taxon>
        <taxon>Hypothenemus</taxon>
    </lineage>
</organism>